<gene>
    <name evidence="2" type="ORF">E2C01_001479</name>
</gene>
<accession>A0A5B7CJI2</accession>
<name>A0A5B7CJI2_PORTR</name>
<organism evidence="2 3">
    <name type="scientific">Portunus trituberculatus</name>
    <name type="common">Swimming crab</name>
    <name type="synonym">Neptunus trituberculatus</name>
    <dbReference type="NCBI Taxonomy" id="210409"/>
    <lineage>
        <taxon>Eukaryota</taxon>
        <taxon>Metazoa</taxon>
        <taxon>Ecdysozoa</taxon>
        <taxon>Arthropoda</taxon>
        <taxon>Crustacea</taxon>
        <taxon>Multicrustacea</taxon>
        <taxon>Malacostraca</taxon>
        <taxon>Eumalacostraca</taxon>
        <taxon>Eucarida</taxon>
        <taxon>Decapoda</taxon>
        <taxon>Pleocyemata</taxon>
        <taxon>Brachyura</taxon>
        <taxon>Eubrachyura</taxon>
        <taxon>Portunoidea</taxon>
        <taxon>Portunidae</taxon>
        <taxon>Portuninae</taxon>
        <taxon>Portunus</taxon>
    </lineage>
</organism>
<protein>
    <submittedName>
        <fullName evidence="2">Uncharacterized protein</fullName>
    </submittedName>
</protein>
<evidence type="ECO:0000313" key="2">
    <source>
        <dbReference type="EMBL" id="MPC08884.1"/>
    </source>
</evidence>
<comment type="caution">
    <text evidence="2">The sequence shown here is derived from an EMBL/GenBank/DDBJ whole genome shotgun (WGS) entry which is preliminary data.</text>
</comment>
<evidence type="ECO:0000256" key="1">
    <source>
        <dbReference type="SAM" id="MobiDB-lite"/>
    </source>
</evidence>
<keyword evidence="3" id="KW-1185">Reference proteome</keyword>
<dbReference type="EMBL" id="VSRR010000047">
    <property type="protein sequence ID" value="MPC08884.1"/>
    <property type="molecule type" value="Genomic_DNA"/>
</dbReference>
<sequence length="71" mass="7593">MEKKMAGEEKEEEVMGDVAVMGSRSVRGVIPSAAPLVPSLLGVAPTFGGDCEKPEGRKEEEEEEEAEEEDG</sequence>
<proteinExistence type="predicted"/>
<dbReference type="Proteomes" id="UP000324222">
    <property type="component" value="Unassembled WGS sequence"/>
</dbReference>
<feature type="compositionally biased region" description="Basic and acidic residues" evidence="1">
    <location>
        <begin position="50"/>
        <end position="59"/>
    </location>
</feature>
<reference evidence="2 3" key="1">
    <citation type="submission" date="2019-05" db="EMBL/GenBank/DDBJ databases">
        <title>Another draft genome of Portunus trituberculatus and its Hox gene families provides insights of decapod evolution.</title>
        <authorList>
            <person name="Jeong J.-H."/>
            <person name="Song I."/>
            <person name="Kim S."/>
            <person name="Choi T."/>
            <person name="Kim D."/>
            <person name="Ryu S."/>
            <person name="Kim W."/>
        </authorList>
    </citation>
    <scope>NUCLEOTIDE SEQUENCE [LARGE SCALE GENOMIC DNA]</scope>
    <source>
        <tissue evidence="2">Muscle</tissue>
    </source>
</reference>
<feature type="compositionally biased region" description="Acidic residues" evidence="1">
    <location>
        <begin position="60"/>
        <end position="71"/>
    </location>
</feature>
<evidence type="ECO:0000313" key="3">
    <source>
        <dbReference type="Proteomes" id="UP000324222"/>
    </source>
</evidence>
<feature type="region of interest" description="Disordered" evidence="1">
    <location>
        <begin position="42"/>
        <end position="71"/>
    </location>
</feature>
<dbReference type="AlphaFoldDB" id="A0A5B7CJI2"/>